<sequence length="124" mass="14005">MKQIYTTTLRLNLENEADRRAWEHLQSLDRREYRSVSKAVVSAVNAYFDRSKQLADDPYLETREKEDAFLSRIEDTISRSLQSCTPVSLGGILQLMQSAQPAAALVSEETEEDISAALDFADGF</sequence>
<evidence type="ECO:0000313" key="2">
    <source>
        <dbReference type="Proteomes" id="UP000250429"/>
    </source>
</evidence>
<dbReference type="GeneID" id="98660493"/>
<dbReference type="EMBL" id="PRLC01000006">
    <property type="protein sequence ID" value="RAW62252.1"/>
    <property type="molecule type" value="Genomic_DNA"/>
</dbReference>
<dbReference type="RefSeq" id="WP_055145314.1">
    <property type="nucleotide sequence ID" value="NZ_PRLC01000006.1"/>
</dbReference>
<organism evidence="1 2">
    <name type="scientific">Faecalibacterium hattorii</name>
    <dbReference type="NCBI Taxonomy" id="2935520"/>
    <lineage>
        <taxon>Bacteria</taxon>
        <taxon>Bacillati</taxon>
        <taxon>Bacillota</taxon>
        <taxon>Clostridia</taxon>
        <taxon>Eubacteriales</taxon>
        <taxon>Oscillospiraceae</taxon>
        <taxon>Faecalibacterium</taxon>
    </lineage>
</organism>
<evidence type="ECO:0000313" key="1">
    <source>
        <dbReference type="EMBL" id="RAW62252.1"/>
    </source>
</evidence>
<gene>
    <name evidence="1" type="ORF">C4N23_05760</name>
</gene>
<reference evidence="1 2" key="1">
    <citation type="submission" date="2018-02" db="EMBL/GenBank/DDBJ databases">
        <title>Complete genome sequencing of Faecalibacterium prausnitzii strains isolated from the human gut.</title>
        <authorList>
            <person name="Fitzgerald B.C."/>
            <person name="Shkoporov A.N."/>
            <person name="Ross P.R."/>
            <person name="Hill C."/>
        </authorList>
    </citation>
    <scope>NUCLEOTIDE SEQUENCE [LARGE SCALE GENOMIC DNA]</scope>
    <source>
        <strain evidence="1 2">APC922/41-1</strain>
    </source>
</reference>
<protein>
    <submittedName>
        <fullName evidence="1">Adenylate cyclase</fullName>
    </submittedName>
</protein>
<name>A0A329UN11_9FIRM</name>
<keyword evidence="2" id="KW-1185">Reference proteome</keyword>
<accession>A0A329UN11</accession>
<comment type="caution">
    <text evidence="1">The sequence shown here is derived from an EMBL/GenBank/DDBJ whole genome shotgun (WGS) entry which is preliminary data.</text>
</comment>
<dbReference type="AlphaFoldDB" id="A0A329UN11"/>
<proteinExistence type="predicted"/>
<dbReference type="Proteomes" id="UP000250429">
    <property type="component" value="Unassembled WGS sequence"/>
</dbReference>